<name>A0A0D2NV11_HYPSF</name>
<keyword evidence="2" id="KW-1185">Reference proteome</keyword>
<evidence type="ECO:0000313" key="2">
    <source>
        <dbReference type="Proteomes" id="UP000054270"/>
    </source>
</evidence>
<sequence length="161" mass="18304">MTDPYIPLGALHLLQAQTVLPLKEKYLRCVEQHDIENNKLFELIICMSHAMSTQLMSAVHISIDTSFKRVHGKWQEFEIETWDPIHMKSIVAARAFTTSQSSSEHLILFTRIFEIATEDTGQPVQFHHIHGAGFQTWIADAHKGQALGLDTISLPCNCNMY</sequence>
<proteinExistence type="predicted"/>
<dbReference type="OrthoDB" id="3246731at2759"/>
<evidence type="ECO:0000313" key="1">
    <source>
        <dbReference type="EMBL" id="KJA20386.1"/>
    </source>
</evidence>
<gene>
    <name evidence="1" type="ORF">HYPSUDRAFT_1092632</name>
</gene>
<protein>
    <submittedName>
        <fullName evidence="1">Uncharacterized protein</fullName>
    </submittedName>
</protein>
<accession>A0A0D2NV11</accession>
<organism evidence="1 2">
    <name type="scientific">Hypholoma sublateritium (strain FD-334 SS-4)</name>
    <dbReference type="NCBI Taxonomy" id="945553"/>
    <lineage>
        <taxon>Eukaryota</taxon>
        <taxon>Fungi</taxon>
        <taxon>Dikarya</taxon>
        <taxon>Basidiomycota</taxon>
        <taxon>Agaricomycotina</taxon>
        <taxon>Agaricomycetes</taxon>
        <taxon>Agaricomycetidae</taxon>
        <taxon>Agaricales</taxon>
        <taxon>Agaricineae</taxon>
        <taxon>Strophariaceae</taxon>
        <taxon>Hypholoma</taxon>
    </lineage>
</organism>
<dbReference type="AlphaFoldDB" id="A0A0D2NV11"/>
<dbReference type="Proteomes" id="UP000054270">
    <property type="component" value="Unassembled WGS sequence"/>
</dbReference>
<reference evidence="2" key="1">
    <citation type="submission" date="2014-04" db="EMBL/GenBank/DDBJ databases">
        <title>Evolutionary Origins and Diversification of the Mycorrhizal Mutualists.</title>
        <authorList>
            <consortium name="DOE Joint Genome Institute"/>
            <consortium name="Mycorrhizal Genomics Consortium"/>
            <person name="Kohler A."/>
            <person name="Kuo A."/>
            <person name="Nagy L.G."/>
            <person name="Floudas D."/>
            <person name="Copeland A."/>
            <person name="Barry K.W."/>
            <person name="Cichocki N."/>
            <person name="Veneault-Fourrey C."/>
            <person name="LaButti K."/>
            <person name="Lindquist E.A."/>
            <person name="Lipzen A."/>
            <person name="Lundell T."/>
            <person name="Morin E."/>
            <person name="Murat C."/>
            <person name="Riley R."/>
            <person name="Ohm R."/>
            <person name="Sun H."/>
            <person name="Tunlid A."/>
            <person name="Henrissat B."/>
            <person name="Grigoriev I.V."/>
            <person name="Hibbett D.S."/>
            <person name="Martin F."/>
        </authorList>
    </citation>
    <scope>NUCLEOTIDE SEQUENCE [LARGE SCALE GENOMIC DNA]</scope>
    <source>
        <strain evidence="2">FD-334 SS-4</strain>
    </source>
</reference>
<dbReference type="EMBL" id="KN817568">
    <property type="protein sequence ID" value="KJA20386.1"/>
    <property type="molecule type" value="Genomic_DNA"/>
</dbReference>